<evidence type="ECO:0008006" key="5">
    <source>
        <dbReference type="Google" id="ProtNLM"/>
    </source>
</evidence>
<dbReference type="EMBL" id="JAPNNL010000004">
    <property type="protein sequence ID" value="MDA0632127.1"/>
    <property type="molecule type" value="Genomic_DNA"/>
</dbReference>
<organism evidence="3 4">
    <name type="scientific">Nonomuraea corallina</name>
    <dbReference type="NCBI Taxonomy" id="2989783"/>
    <lineage>
        <taxon>Bacteria</taxon>
        <taxon>Bacillati</taxon>
        <taxon>Actinomycetota</taxon>
        <taxon>Actinomycetes</taxon>
        <taxon>Streptosporangiales</taxon>
        <taxon>Streptosporangiaceae</taxon>
        <taxon>Nonomuraea</taxon>
    </lineage>
</organism>
<evidence type="ECO:0000256" key="1">
    <source>
        <dbReference type="SAM" id="MobiDB-lite"/>
    </source>
</evidence>
<sequence>MTIHPGKLLGVACAVVLGASLTACGASETGARPPAHHGGHAAPPAAGGPPAPEATEQSIDQLGAALGCPRPDVQVDAEELRQAACQTSSNRATLVTFATGKGQRDWLDAAQPYGGSYLVGERWVVVSEPPVLESLRTRLGGRIESTRHH</sequence>
<feature type="signal peptide" evidence="2">
    <location>
        <begin position="1"/>
        <end position="25"/>
    </location>
</feature>
<reference evidence="3" key="1">
    <citation type="submission" date="2022-11" db="EMBL/GenBank/DDBJ databases">
        <title>Nonomuraea corallina sp. nov., a new species of the genus Nonomuraea isolated from sea side sediment in Thai sea.</title>
        <authorList>
            <person name="Ngamcharungchit C."/>
            <person name="Matsumoto A."/>
            <person name="Suriyachadkun C."/>
            <person name="Panbangred W."/>
            <person name="Inahashi Y."/>
            <person name="Intra B."/>
        </authorList>
    </citation>
    <scope>NUCLEOTIDE SEQUENCE</scope>
    <source>
        <strain evidence="3">MCN248</strain>
    </source>
</reference>
<evidence type="ECO:0000313" key="4">
    <source>
        <dbReference type="Proteomes" id="UP001144036"/>
    </source>
</evidence>
<feature type="region of interest" description="Disordered" evidence="1">
    <location>
        <begin position="29"/>
        <end position="58"/>
    </location>
</feature>
<evidence type="ECO:0000256" key="2">
    <source>
        <dbReference type="SAM" id="SignalP"/>
    </source>
</evidence>
<keyword evidence="4" id="KW-1185">Reference proteome</keyword>
<protein>
    <recommendedName>
        <fullName evidence="5">Lipoprotein</fullName>
    </recommendedName>
</protein>
<accession>A0ABT4S4I4</accession>
<dbReference type="PROSITE" id="PS51257">
    <property type="entry name" value="PROKAR_LIPOPROTEIN"/>
    <property type="match status" value="1"/>
</dbReference>
<keyword evidence="2" id="KW-0732">Signal</keyword>
<feature type="chain" id="PRO_5046862124" description="Lipoprotein" evidence="2">
    <location>
        <begin position="26"/>
        <end position="149"/>
    </location>
</feature>
<comment type="caution">
    <text evidence="3">The sequence shown here is derived from an EMBL/GenBank/DDBJ whole genome shotgun (WGS) entry which is preliminary data.</text>
</comment>
<name>A0ABT4S4I4_9ACTN</name>
<evidence type="ECO:0000313" key="3">
    <source>
        <dbReference type="EMBL" id="MDA0632127.1"/>
    </source>
</evidence>
<dbReference type="RefSeq" id="WP_270152907.1">
    <property type="nucleotide sequence ID" value="NZ_JAPNNL010000004.1"/>
</dbReference>
<dbReference type="Proteomes" id="UP001144036">
    <property type="component" value="Unassembled WGS sequence"/>
</dbReference>
<gene>
    <name evidence="3" type="ORF">OUY22_01765</name>
</gene>
<proteinExistence type="predicted"/>